<reference evidence="7 8" key="1">
    <citation type="journal article" date="2013" name="Genome Announc.">
        <title>Complete genome sequence of Simiduia agarivorans SA1(T), a marine bacterium able to degrade a variety of polysaccharides.</title>
        <authorList>
            <person name="Lin S.Y."/>
            <person name="Shieh W.Y."/>
            <person name="Chen J.S."/>
            <person name="Tang S.L."/>
        </authorList>
    </citation>
    <scope>NUCLEOTIDE SEQUENCE [LARGE SCALE GENOMIC DNA]</scope>
    <source>
        <strain evidence="8">DSM 21679 / JCM 13881 / BCRC 17597 / SA1</strain>
    </source>
</reference>
<dbReference type="AlphaFoldDB" id="K4L288"/>
<accession>K4L288</accession>
<evidence type="ECO:0000313" key="7">
    <source>
        <dbReference type="EMBL" id="AFV00293.1"/>
    </source>
</evidence>
<keyword evidence="8" id="KW-1185">Reference proteome</keyword>
<evidence type="ECO:0000256" key="1">
    <source>
        <dbReference type="ARBA" id="ARBA00000971"/>
    </source>
</evidence>
<dbReference type="InterPro" id="IPR023058">
    <property type="entry name" value="PPIase_PpiC_CS"/>
</dbReference>
<evidence type="ECO:0000313" key="8">
    <source>
        <dbReference type="Proteomes" id="UP000000466"/>
    </source>
</evidence>
<dbReference type="OrthoDB" id="9769613at2"/>
<keyword evidence="4 5" id="KW-0697">Rotamase</keyword>
<dbReference type="PROSITE" id="PS01096">
    <property type="entry name" value="PPIC_PPIASE_1"/>
    <property type="match status" value="1"/>
</dbReference>
<dbReference type="SUPFAM" id="SSF54534">
    <property type="entry name" value="FKBP-like"/>
    <property type="match status" value="1"/>
</dbReference>
<dbReference type="Pfam" id="PF00639">
    <property type="entry name" value="Rotamase"/>
    <property type="match status" value="1"/>
</dbReference>
<dbReference type="InterPro" id="IPR046357">
    <property type="entry name" value="PPIase_dom_sf"/>
</dbReference>
<comment type="catalytic activity">
    <reaction evidence="1">
        <text>[protein]-peptidylproline (omega=180) = [protein]-peptidylproline (omega=0)</text>
        <dbReference type="Rhea" id="RHEA:16237"/>
        <dbReference type="Rhea" id="RHEA-COMP:10747"/>
        <dbReference type="Rhea" id="RHEA-COMP:10748"/>
        <dbReference type="ChEBI" id="CHEBI:83833"/>
        <dbReference type="ChEBI" id="CHEBI:83834"/>
        <dbReference type="EC" id="5.2.1.8"/>
    </reaction>
</comment>
<dbReference type="STRING" id="1117647.M5M_15800"/>
<dbReference type="InterPro" id="IPR000297">
    <property type="entry name" value="PPIase_PpiC"/>
</dbReference>
<dbReference type="HOGENOM" id="CLU_034646_9_1_6"/>
<dbReference type="SUPFAM" id="SSF109998">
    <property type="entry name" value="Triger factor/SurA peptide-binding domain-like"/>
    <property type="match status" value="1"/>
</dbReference>
<keyword evidence="5 7" id="KW-0413">Isomerase</keyword>
<dbReference type="EC" id="5.2.1.8" evidence="3"/>
<dbReference type="InterPro" id="IPR050245">
    <property type="entry name" value="PrsA_foldase"/>
</dbReference>
<gene>
    <name evidence="7" type="ordered locus">M5M_15800</name>
</gene>
<dbReference type="eggNOG" id="COG0760">
    <property type="taxonomic scope" value="Bacteria"/>
</dbReference>
<feature type="domain" description="PpiC" evidence="6">
    <location>
        <begin position="96"/>
        <end position="197"/>
    </location>
</feature>
<dbReference type="EMBL" id="CP003746">
    <property type="protein sequence ID" value="AFV00293.1"/>
    <property type="molecule type" value="Genomic_DNA"/>
</dbReference>
<dbReference type="Proteomes" id="UP000000466">
    <property type="component" value="Chromosome"/>
</dbReference>
<dbReference type="PANTHER" id="PTHR47245:SF2">
    <property type="entry name" value="PEPTIDYL-PROLYL CIS-TRANS ISOMERASE HP_0175-RELATED"/>
    <property type="match status" value="1"/>
</dbReference>
<protein>
    <recommendedName>
        <fullName evidence="3">peptidylprolyl isomerase</fullName>
        <ecNumber evidence="3">5.2.1.8</ecNumber>
    </recommendedName>
</protein>
<evidence type="ECO:0000256" key="2">
    <source>
        <dbReference type="ARBA" id="ARBA00007656"/>
    </source>
</evidence>
<evidence type="ECO:0000259" key="6">
    <source>
        <dbReference type="PROSITE" id="PS50198"/>
    </source>
</evidence>
<evidence type="ECO:0000256" key="4">
    <source>
        <dbReference type="ARBA" id="ARBA00023110"/>
    </source>
</evidence>
<dbReference type="InterPro" id="IPR027304">
    <property type="entry name" value="Trigger_fact/SurA_dom_sf"/>
</dbReference>
<dbReference type="KEGG" id="saga:M5M_15800"/>
<evidence type="ECO:0000256" key="3">
    <source>
        <dbReference type="ARBA" id="ARBA00013194"/>
    </source>
</evidence>
<name>K4L288_SIMAS</name>
<proteinExistence type="inferred from homology"/>
<evidence type="ECO:0000256" key="5">
    <source>
        <dbReference type="PROSITE-ProRule" id="PRU00278"/>
    </source>
</evidence>
<dbReference type="GO" id="GO:0003755">
    <property type="term" value="F:peptidyl-prolyl cis-trans isomerase activity"/>
    <property type="evidence" value="ECO:0007669"/>
    <property type="project" value="UniProtKB-KW"/>
</dbReference>
<sequence length="253" mass="27791">MIRVNQTEISENAILAEMQYHPAENQRDAMIRASEALIIGELVKARAQALGITLEADADNEEALEALLAKEAITPSATAEDCERYYQANLDKFQTTPLLAVRHILLAAAPDDDDARIAAADKAIAIIDQLSQAPASFAALAEAHSACPSAKLGGNLGQITRGQTVPEFERQLLKLQPGLARRPLESRYGLHVVSVDQRAEGRQLTYEQVEDRIREYLNEKVRRKAIAQYIQTLIADASIEGFDFSVSESPLLQ</sequence>
<dbReference type="PROSITE" id="PS50198">
    <property type="entry name" value="PPIC_PPIASE_2"/>
    <property type="match status" value="1"/>
</dbReference>
<dbReference type="RefSeq" id="WP_015048445.1">
    <property type="nucleotide sequence ID" value="NC_018868.3"/>
</dbReference>
<dbReference type="PANTHER" id="PTHR47245">
    <property type="entry name" value="PEPTIDYLPROLYL ISOMERASE"/>
    <property type="match status" value="1"/>
</dbReference>
<comment type="similarity">
    <text evidence="2">Belongs to the PpiC/parvulin rotamase family.</text>
</comment>
<dbReference type="Gene3D" id="3.10.50.40">
    <property type="match status" value="1"/>
</dbReference>
<organism evidence="7 8">
    <name type="scientific">Simiduia agarivorans (strain DSM 21679 / JCM 13881 / BCRC 17597 / SA1)</name>
    <dbReference type="NCBI Taxonomy" id="1117647"/>
    <lineage>
        <taxon>Bacteria</taxon>
        <taxon>Pseudomonadati</taxon>
        <taxon>Pseudomonadota</taxon>
        <taxon>Gammaproteobacteria</taxon>
        <taxon>Cellvibrionales</taxon>
        <taxon>Cellvibrionaceae</taxon>
        <taxon>Simiduia</taxon>
    </lineage>
</organism>